<dbReference type="AlphaFoldDB" id="A0A5J5J2K4"/>
<dbReference type="InterPro" id="IPR029058">
    <property type="entry name" value="AB_hydrolase_fold"/>
</dbReference>
<organism evidence="2 3">
    <name type="scientific">Microbacterium rhizomatis</name>
    <dbReference type="NCBI Taxonomy" id="1631477"/>
    <lineage>
        <taxon>Bacteria</taxon>
        <taxon>Bacillati</taxon>
        <taxon>Actinomycetota</taxon>
        <taxon>Actinomycetes</taxon>
        <taxon>Micrococcales</taxon>
        <taxon>Microbacteriaceae</taxon>
        <taxon>Microbacterium</taxon>
    </lineage>
</organism>
<name>A0A5J5J2K4_9MICO</name>
<dbReference type="SUPFAM" id="SSF53474">
    <property type="entry name" value="alpha/beta-Hydrolases"/>
    <property type="match status" value="1"/>
</dbReference>
<protein>
    <submittedName>
        <fullName evidence="2">Dienelactone hydrolase</fullName>
    </submittedName>
</protein>
<comment type="caution">
    <text evidence="2">The sequence shown here is derived from an EMBL/GenBank/DDBJ whole genome shotgun (WGS) entry which is preliminary data.</text>
</comment>
<dbReference type="Proteomes" id="UP000325827">
    <property type="component" value="Unassembled WGS sequence"/>
</dbReference>
<dbReference type="InterPro" id="IPR002925">
    <property type="entry name" value="Dienelactn_hydro"/>
</dbReference>
<evidence type="ECO:0000313" key="3">
    <source>
        <dbReference type="Proteomes" id="UP000325827"/>
    </source>
</evidence>
<reference evidence="3" key="1">
    <citation type="submission" date="2019-09" db="EMBL/GenBank/DDBJ databases">
        <title>Mumia zhuanghuii sp. nov. isolated from the intestinal contents of plateau pika (Ochotona curzoniae) in the Qinghai-Tibet plateau of China.</title>
        <authorList>
            <person name="Tian Z."/>
        </authorList>
    </citation>
    <scope>NUCLEOTIDE SEQUENCE [LARGE SCALE GENOMIC DNA]</scope>
    <source>
        <strain evidence="3">JCM 30598</strain>
    </source>
</reference>
<dbReference type="OrthoDB" id="3208682at2"/>
<dbReference type="RefSeq" id="WP_150447093.1">
    <property type="nucleotide sequence ID" value="NZ_VYSA01000001.1"/>
</dbReference>
<evidence type="ECO:0000313" key="2">
    <source>
        <dbReference type="EMBL" id="KAA9110290.1"/>
    </source>
</evidence>
<dbReference type="Pfam" id="PF01738">
    <property type="entry name" value="DLH"/>
    <property type="match status" value="1"/>
</dbReference>
<keyword evidence="2" id="KW-0378">Hydrolase</keyword>
<dbReference type="EMBL" id="VYSA01000001">
    <property type="protein sequence ID" value="KAA9110290.1"/>
    <property type="molecule type" value="Genomic_DNA"/>
</dbReference>
<gene>
    <name evidence="2" type="ORF">F6B43_00890</name>
</gene>
<keyword evidence="3" id="KW-1185">Reference proteome</keyword>
<sequence>MQALESWTHDDLTLVGETREVWRKGSGPGVIVIHEIPGIDDALIRFAEEVVARGHTVLLPRLFGTPGAGFSARNVLGDITQFCVRREFSLFARGRTSPIAGWLRALARRLHDETGGEGVGVVGMCFTGGFALAMMADAPVIAPVLAEPSLPFAVGAKRGADLGLSPADMEAVKGKAAAGCEVLGLRYRTDAATGTRFDTLARELGDRFIAVEFEGKGHSVLTGDRQEEGVNRVLEFLQEKLSPRAA</sequence>
<proteinExistence type="predicted"/>
<dbReference type="GO" id="GO:0016787">
    <property type="term" value="F:hydrolase activity"/>
    <property type="evidence" value="ECO:0007669"/>
    <property type="project" value="UniProtKB-KW"/>
</dbReference>
<evidence type="ECO:0000259" key="1">
    <source>
        <dbReference type="Pfam" id="PF01738"/>
    </source>
</evidence>
<accession>A0A5J5J2K4</accession>
<dbReference type="Gene3D" id="3.40.50.1820">
    <property type="entry name" value="alpha/beta hydrolase"/>
    <property type="match status" value="1"/>
</dbReference>
<feature type="domain" description="Dienelactone hydrolase" evidence="1">
    <location>
        <begin position="27"/>
        <end position="139"/>
    </location>
</feature>